<dbReference type="InterPro" id="IPR018929">
    <property type="entry name" value="DUF2510"/>
</dbReference>
<comment type="subcellular location">
    <subcellularLocation>
        <location evidence="1">Cell membrane</location>
        <topology evidence="1">Multi-pass membrane protein</topology>
    </subcellularLocation>
</comment>
<dbReference type="InterPro" id="IPR010432">
    <property type="entry name" value="RDD"/>
</dbReference>
<keyword evidence="11" id="KW-1185">Reference proteome</keyword>
<organism evidence="10 11">
    <name type="scientific">Barrientosiimonas humi</name>
    <dbReference type="NCBI Taxonomy" id="999931"/>
    <lineage>
        <taxon>Bacteria</taxon>
        <taxon>Bacillati</taxon>
        <taxon>Actinomycetota</taxon>
        <taxon>Actinomycetes</taxon>
        <taxon>Micrococcales</taxon>
        <taxon>Dermacoccaceae</taxon>
        <taxon>Barrientosiimonas</taxon>
    </lineage>
</organism>
<evidence type="ECO:0000256" key="6">
    <source>
        <dbReference type="SAM" id="MobiDB-lite"/>
    </source>
</evidence>
<evidence type="ECO:0000259" key="9">
    <source>
        <dbReference type="Pfam" id="PF10708"/>
    </source>
</evidence>
<sequence>MTARPSGWYDDPDDETQLRYWDGILWTERRTPKVKPGLDGSRIGTPSAYPDPAEQQQAAAPGTTVGGSRFGNPGDPYAGPGVPPAQTPPHQTYGGPGQPVPQQYAQPGWQQQVARGAFTLEGQRLSGWWRRFFAWFVDGIVVFVVGALLALPWASDWFAGYRSYWNDAMDAAASGSSQAPPVPEELAVMPVQLALAVALVYAVYEIAMVVWRGRTLGKMLTGISVRSVDAPRKLTLAEAAQRFLVKGISSIVNVIPAIGGLATIFTLVDGLWPLGDSRKQAIHDKVGKSLVVVGPPEGAPAATPPGQYPGQYPQPPYGGMQ</sequence>
<comment type="caution">
    <text evidence="10">The sequence shown here is derived from an EMBL/GenBank/DDBJ whole genome shotgun (WGS) entry which is preliminary data.</text>
</comment>
<dbReference type="AlphaFoldDB" id="A0A542XD84"/>
<reference evidence="10 11" key="1">
    <citation type="submission" date="2019-06" db="EMBL/GenBank/DDBJ databases">
        <title>Sequencing the genomes of 1000 actinobacteria strains.</title>
        <authorList>
            <person name="Klenk H.-P."/>
        </authorList>
    </citation>
    <scope>NUCLEOTIDE SEQUENCE [LARGE SCALE GENOMIC DNA]</scope>
    <source>
        <strain evidence="10 11">DSM 24617</strain>
    </source>
</reference>
<dbReference type="PANTHER" id="PTHR36115">
    <property type="entry name" value="PROLINE-RICH ANTIGEN HOMOLOG-RELATED"/>
    <property type="match status" value="1"/>
</dbReference>
<keyword evidence="5 7" id="KW-0472">Membrane</keyword>
<evidence type="ECO:0000256" key="2">
    <source>
        <dbReference type="ARBA" id="ARBA00022475"/>
    </source>
</evidence>
<dbReference type="InterPro" id="IPR051791">
    <property type="entry name" value="Pra-immunoreactive"/>
</dbReference>
<gene>
    <name evidence="10" type="ORF">FB554_1953</name>
</gene>
<feature type="compositionally biased region" description="Pro residues" evidence="6">
    <location>
        <begin position="302"/>
        <end position="321"/>
    </location>
</feature>
<evidence type="ECO:0000259" key="8">
    <source>
        <dbReference type="Pfam" id="PF06271"/>
    </source>
</evidence>
<proteinExistence type="predicted"/>
<evidence type="ECO:0000256" key="7">
    <source>
        <dbReference type="SAM" id="Phobius"/>
    </source>
</evidence>
<evidence type="ECO:0000256" key="4">
    <source>
        <dbReference type="ARBA" id="ARBA00022989"/>
    </source>
</evidence>
<keyword evidence="2" id="KW-1003">Cell membrane</keyword>
<feature type="region of interest" description="Disordered" evidence="6">
    <location>
        <begin position="297"/>
        <end position="321"/>
    </location>
</feature>
<evidence type="ECO:0000256" key="3">
    <source>
        <dbReference type="ARBA" id="ARBA00022692"/>
    </source>
</evidence>
<feature type="region of interest" description="Disordered" evidence="6">
    <location>
        <begin position="29"/>
        <end position="104"/>
    </location>
</feature>
<accession>A0A542XD84</accession>
<feature type="transmembrane region" description="Helical" evidence="7">
    <location>
        <begin position="191"/>
        <end position="211"/>
    </location>
</feature>
<dbReference type="Pfam" id="PF10708">
    <property type="entry name" value="DUF2510"/>
    <property type="match status" value="1"/>
</dbReference>
<feature type="domain" description="DUF2510" evidence="9">
    <location>
        <begin position="7"/>
        <end position="35"/>
    </location>
</feature>
<keyword evidence="3 7" id="KW-0812">Transmembrane</keyword>
<name>A0A542XD84_9MICO</name>
<keyword evidence="4 7" id="KW-1133">Transmembrane helix</keyword>
<evidence type="ECO:0000313" key="10">
    <source>
        <dbReference type="EMBL" id="TQL33800.1"/>
    </source>
</evidence>
<feature type="compositionally biased region" description="Low complexity" evidence="6">
    <location>
        <begin position="48"/>
        <end position="61"/>
    </location>
</feature>
<evidence type="ECO:0000313" key="11">
    <source>
        <dbReference type="Proteomes" id="UP000318336"/>
    </source>
</evidence>
<feature type="transmembrane region" description="Helical" evidence="7">
    <location>
        <begin position="243"/>
        <end position="268"/>
    </location>
</feature>
<dbReference type="EMBL" id="VFOK01000001">
    <property type="protein sequence ID" value="TQL33800.1"/>
    <property type="molecule type" value="Genomic_DNA"/>
</dbReference>
<dbReference type="RefSeq" id="WP_142005774.1">
    <property type="nucleotide sequence ID" value="NZ_CAJTBP010000001.1"/>
</dbReference>
<dbReference type="GO" id="GO:0005886">
    <property type="term" value="C:plasma membrane"/>
    <property type="evidence" value="ECO:0007669"/>
    <property type="project" value="UniProtKB-SubCell"/>
</dbReference>
<dbReference type="Proteomes" id="UP000318336">
    <property type="component" value="Unassembled WGS sequence"/>
</dbReference>
<feature type="transmembrane region" description="Helical" evidence="7">
    <location>
        <begin position="132"/>
        <end position="154"/>
    </location>
</feature>
<evidence type="ECO:0000256" key="1">
    <source>
        <dbReference type="ARBA" id="ARBA00004651"/>
    </source>
</evidence>
<feature type="domain" description="RDD" evidence="8">
    <location>
        <begin position="126"/>
        <end position="287"/>
    </location>
</feature>
<protein>
    <submittedName>
        <fullName evidence="10">Putative RDD family membrane protein YckC</fullName>
    </submittedName>
</protein>
<evidence type="ECO:0000256" key="5">
    <source>
        <dbReference type="ARBA" id="ARBA00023136"/>
    </source>
</evidence>
<dbReference type="Pfam" id="PF06271">
    <property type="entry name" value="RDD"/>
    <property type="match status" value="1"/>
</dbReference>
<dbReference type="OrthoDB" id="5244233at2"/>